<dbReference type="Gene3D" id="1.10.287.1080">
    <property type="entry name" value="MazG-like"/>
    <property type="match status" value="1"/>
</dbReference>
<evidence type="ECO:0000256" key="4">
    <source>
        <dbReference type="ARBA" id="ARBA00022490"/>
    </source>
</evidence>
<name>A0ABT7MKR5_9BACL</name>
<dbReference type="HAMAP" id="MF_01020">
    <property type="entry name" value="HisE"/>
    <property type="match status" value="1"/>
</dbReference>
<dbReference type="EC" id="3.6.1.31" evidence="10"/>
<dbReference type="Proteomes" id="UP001230807">
    <property type="component" value="Unassembled WGS sequence"/>
</dbReference>
<comment type="subcellular location">
    <subcellularLocation>
        <location evidence="2 10">Cytoplasm</location>
    </subcellularLocation>
</comment>
<keyword evidence="9 10" id="KW-0368">Histidine biosynthesis</keyword>
<evidence type="ECO:0000256" key="6">
    <source>
        <dbReference type="ARBA" id="ARBA00022741"/>
    </source>
</evidence>
<evidence type="ECO:0000256" key="9">
    <source>
        <dbReference type="ARBA" id="ARBA00023102"/>
    </source>
</evidence>
<comment type="caution">
    <text evidence="11">The sequence shown here is derived from an EMBL/GenBank/DDBJ whole genome shotgun (WGS) entry which is preliminary data.</text>
</comment>
<dbReference type="PANTHER" id="PTHR42945:SF9">
    <property type="entry name" value="HISTIDINE BIOSYNTHESIS BIFUNCTIONAL PROTEIN HISIE"/>
    <property type="match status" value="1"/>
</dbReference>
<keyword evidence="8 10" id="KW-0067">ATP-binding</keyword>
<dbReference type="SUPFAM" id="SSF101386">
    <property type="entry name" value="all-alpha NTP pyrophosphatases"/>
    <property type="match status" value="1"/>
</dbReference>
<dbReference type="EMBL" id="JASWER010000001">
    <property type="protein sequence ID" value="MDL5376013.1"/>
    <property type="molecule type" value="Genomic_DNA"/>
</dbReference>
<dbReference type="GO" id="GO:0004636">
    <property type="term" value="F:phosphoribosyl-ATP diphosphatase activity"/>
    <property type="evidence" value="ECO:0007669"/>
    <property type="project" value="UniProtKB-EC"/>
</dbReference>
<keyword evidence="12" id="KW-1185">Reference proteome</keyword>
<keyword evidence="4 10" id="KW-0963">Cytoplasm</keyword>
<evidence type="ECO:0000256" key="3">
    <source>
        <dbReference type="ARBA" id="ARBA00005204"/>
    </source>
</evidence>
<dbReference type="PANTHER" id="PTHR42945">
    <property type="entry name" value="HISTIDINE BIOSYNTHESIS BIFUNCTIONAL PROTEIN"/>
    <property type="match status" value="1"/>
</dbReference>
<evidence type="ECO:0000256" key="7">
    <source>
        <dbReference type="ARBA" id="ARBA00022801"/>
    </source>
</evidence>
<dbReference type="RefSeq" id="WP_214719725.1">
    <property type="nucleotide sequence ID" value="NZ_CP183077.1"/>
</dbReference>
<accession>A0ABT7MKR5</accession>
<comment type="pathway">
    <text evidence="3 10">Amino-acid biosynthesis; L-histidine biosynthesis; L-histidine from 5-phospho-alpha-D-ribose 1-diphosphate: step 2/9.</text>
</comment>
<evidence type="ECO:0000256" key="5">
    <source>
        <dbReference type="ARBA" id="ARBA00022605"/>
    </source>
</evidence>
<dbReference type="NCBIfam" id="TIGR03188">
    <property type="entry name" value="histidine_hisI"/>
    <property type="match status" value="1"/>
</dbReference>
<dbReference type="CDD" id="cd11534">
    <property type="entry name" value="NTP-PPase_HisIE_like"/>
    <property type="match status" value="1"/>
</dbReference>
<reference evidence="11 12" key="1">
    <citation type="submission" date="2023-06" db="EMBL/GenBank/DDBJ databases">
        <title>Influencing factors and mechanism of Cr(VI) reduction by facultative anaerobic Exiguobacterium sp. PY14.</title>
        <authorList>
            <person name="Zou L."/>
        </authorList>
    </citation>
    <scope>NUCLEOTIDE SEQUENCE [LARGE SCALE GENOMIC DNA]</scope>
    <source>
        <strain evidence="11 12">PY14</strain>
    </source>
</reference>
<keyword evidence="5 10" id="KW-0028">Amino-acid biosynthesis</keyword>
<evidence type="ECO:0000256" key="1">
    <source>
        <dbReference type="ARBA" id="ARBA00001460"/>
    </source>
</evidence>
<evidence type="ECO:0000313" key="11">
    <source>
        <dbReference type="EMBL" id="MDL5376013.1"/>
    </source>
</evidence>
<comment type="similarity">
    <text evidence="10">Belongs to the PRA-PH family.</text>
</comment>
<proteinExistence type="inferred from homology"/>
<dbReference type="InterPro" id="IPR021130">
    <property type="entry name" value="PRib-ATP_PPHydrolase-like"/>
</dbReference>
<evidence type="ECO:0000313" key="12">
    <source>
        <dbReference type="Proteomes" id="UP001230807"/>
    </source>
</evidence>
<sequence length="102" mass="11471">MIHELEKLIQERQASPKEGSYTSYLFDQGVDKIAKKFGEESFEVVIAALNDEDLVEESADLLYHLLVLLAAKGVSLQDVETLLAKRHGTTTPAKPRRDVTDW</sequence>
<keyword evidence="6 10" id="KW-0547">Nucleotide-binding</keyword>
<gene>
    <name evidence="10 11" type="primary">hisE</name>
    <name evidence="11" type="ORF">QR695_03200</name>
</gene>
<comment type="catalytic activity">
    <reaction evidence="1 10">
        <text>1-(5-phospho-beta-D-ribosyl)-ATP + H2O = 1-(5-phospho-beta-D-ribosyl)-5'-AMP + diphosphate + H(+)</text>
        <dbReference type="Rhea" id="RHEA:22828"/>
        <dbReference type="ChEBI" id="CHEBI:15377"/>
        <dbReference type="ChEBI" id="CHEBI:15378"/>
        <dbReference type="ChEBI" id="CHEBI:33019"/>
        <dbReference type="ChEBI" id="CHEBI:59457"/>
        <dbReference type="ChEBI" id="CHEBI:73183"/>
        <dbReference type="EC" id="3.6.1.31"/>
    </reaction>
</comment>
<dbReference type="InterPro" id="IPR008179">
    <property type="entry name" value="HisE"/>
</dbReference>
<evidence type="ECO:0000256" key="8">
    <source>
        <dbReference type="ARBA" id="ARBA00022840"/>
    </source>
</evidence>
<evidence type="ECO:0000256" key="2">
    <source>
        <dbReference type="ARBA" id="ARBA00004496"/>
    </source>
</evidence>
<protein>
    <recommendedName>
        <fullName evidence="10">Phosphoribosyl-ATP pyrophosphatase</fullName>
        <shortName evidence="10">PRA-PH</shortName>
        <ecNumber evidence="10">3.6.1.31</ecNumber>
    </recommendedName>
</protein>
<keyword evidence="7 10" id="KW-0378">Hydrolase</keyword>
<evidence type="ECO:0000256" key="10">
    <source>
        <dbReference type="HAMAP-Rule" id="MF_01020"/>
    </source>
</evidence>
<organism evidence="11 12">
    <name type="scientific">Exiguobacterium mexicanum</name>
    <dbReference type="NCBI Taxonomy" id="340146"/>
    <lineage>
        <taxon>Bacteria</taxon>
        <taxon>Bacillati</taxon>
        <taxon>Bacillota</taxon>
        <taxon>Bacilli</taxon>
        <taxon>Bacillales</taxon>
        <taxon>Bacillales Family XII. Incertae Sedis</taxon>
        <taxon>Exiguobacterium</taxon>
    </lineage>
</organism>
<dbReference type="Pfam" id="PF01503">
    <property type="entry name" value="PRA-PH"/>
    <property type="match status" value="1"/>
</dbReference>